<dbReference type="RefSeq" id="YP_009030962.1">
    <property type="nucleotide sequence ID" value="NC_024134.1"/>
</dbReference>
<name>A0A023MH15_9CAUD</name>
<dbReference type="GeneID" id="19486778"/>
<evidence type="ECO:0000313" key="2">
    <source>
        <dbReference type="Proteomes" id="UP000026907"/>
    </source>
</evidence>
<organism evidence="1 2">
    <name type="scientific">Escherichia phage FFH2</name>
    <dbReference type="NCBI Taxonomy" id="1446490"/>
    <lineage>
        <taxon>Viruses</taxon>
        <taxon>Duplodnaviria</taxon>
        <taxon>Heunggongvirae</taxon>
        <taxon>Uroviricota</taxon>
        <taxon>Caudoviricetes</taxon>
        <taxon>Vequintavirinae</taxon>
        <taxon>Vequintavirus</taxon>
        <taxon>Vequintavirus PDX</taxon>
        <taxon>Vequintavirus FFH2</taxon>
    </lineage>
</organism>
<protein>
    <submittedName>
        <fullName evidence="1">Tail sheath protein</fullName>
    </submittedName>
</protein>
<reference evidence="1 2" key="1">
    <citation type="journal article" date="2014" name="Genome Announc.">
        <title>Complete Genome Sequences of Two Escherichia coli O157:H7 Phages Effective in Limiting Contamination of Food Products.</title>
        <authorList>
            <person name="Hong Y."/>
            <person name="Pan Y."/>
            <person name="Harman N.J."/>
            <person name="Ebner P.D."/>
        </authorList>
    </citation>
    <scope>NUCLEOTIDE SEQUENCE [LARGE SCALE GENOMIC DNA]</scope>
</reference>
<sequence length="458" mass="50341">MPYLDKVVDVTVNLGTQPIDTVGFETPLFIAIHNNFTERARVYAELDQMVEDGFAQGSAAYEFAAKAFGGVFPPQYVMIGRQAKEKTTVDFKGIAAAADTDVVMTIAKGSYNTSLIVPISGGTAATQIAESMKTKIEADDNLDDITVEASEGVLTITGDCTVGYHTGNYTIKNIANAEKPSTVVDKINAERDNWYFLCHEDHTDIEACAKWAQANYKLHVYSTAEDVTGKDNNIATKLKAAQYDSVGMYDPRADKDFPEGGIIGAMASNDPSYGDSLHLKQMPGVIAPSLTLTQRMAIWENHVNFYRMINGVGAFWEGKCASGQYADAIRFAHWIKFRSEESMFGYMHRRSNMGLSMKMSDDDLPVIKSVLMNNPINTGIKNGAILTGFDEDNNVFYDPIITVPKRAEIPTNQLAARVLEGVKVELVYNNALHFVRIRINVLLDKVGSKSTNAVAMTE</sequence>
<dbReference type="EMBL" id="KJ190158">
    <property type="protein sequence ID" value="AHN83641.1"/>
    <property type="molecule type" value="Genomic_DNA"/>
</dbReference>
<accession>A0A023MH15</accession>
<keyword evidence="2" id="KW-1185">Reference proteome</keyword>
<evidence type="ECO:0000313" key="1">
    <source>
        <dbReference type="EMBL" id="AHN83641.1"/>
    </source>
</evidence>
<dbReference type="KEGG" id="vg:19486778"/>
<proteinExistence type="predicted"/>
<dbReference type="Proteomes" id="UP000026907">
    <property type="component" value="Segment"/>
</dbReference>